<reference evidence="1" key="1">
    <citation type="submission" date="2013-10" db="EMBL/GenBank/DDBJ databases">
        <title>Genomic analysis of the causative agents of coccidiosis in chickens.</title>
        <authorList>
            <person name="Reid A.J."/>
            <person name="Blake D."/>
            <person name="Billington K."/>
            <person name="Browne H."/>
            <person name="Dunn M."/>
            <person name="Hung S."/>
            <person name="Kawahara F."/>
            <person name="Miranda-Saavedra D."/>
            <person name="Mourier T."/>
            <person name="Nagra H."/>
            <person name="Otto T.D."/>
            <person name="Rawlings N."/>
            <person name="Sanchez A."/>
            <person name="Sanders M."/>
            <person name="Subramaniam C."/>
            <person name="Tay Y."/>
            <person name="Dear P."/>
            <person name="Doerig C."/>
            <person name="Gruber A."/>
            <person name="Parkinson J."/>
            <person name="Shirley M."/>
            <person name="Wan K.L."/>
            <person name="Berriman M."/>
            <person name="Tomley F."/>
            <person name="Pain A."/>
        </authorList>
    </citation>
    <scope>NUCLEOTIDE SEQUENCE [LARGE SCALE GENOMIC DNA]</scope>
    <source>
        <strain evidence="1">Houghton</strain>
    </source>
</reference>
<dbReference type="SUPFAM" id="SSF63825">
    <property type="entry name" value="YWTD domain"/>
    <property type="match status" value="1"/>
</dbReference>
<dbReference type="OrthoDB" id="346018at2759"/>
<dbReference type="PANTHER" id="PTHR46104:SF1">
    <property type="entry name" value="GENE 9195-RELATED"/>
    <property type="match status" value="1"/>
</dbReference>
<keyword evidence="2" id="KW-1185">Reference proteome</keyword>
<accession>U6GPT1</accession>
<dbReference type="PANTHER" id="PTHR46104">
    <property type="entry name" value="GENE 9195-RELATED-RELATED"/>
    <property type="match status" value="1"/>
</dbReference>
<dbReference type="InterPro" id="IPR011042">
    <property type="entry name" value="6-blade_b-propeller_TolB-like"/>
</dbReference>
<protein>
    <submittedName>
        <fullName evidence="1">Cytadherence high molecular weight protein 2, related</fullName>
    </submittedName>
</protein>
<sequence length="721" mass="76992">MPERFAAKAVKKAKRVHWDLHAQRGRLSKRHSLVLQGRIRIMLAVALLARKAFIVIGQQAMHLVDSARLDITALPGPNGRSLRPSANMEKYARLGRQLPWTAHLITFVIPSSSRSLRAPVVVDSSAPLDQPVPGQSGPKMAPPAKKICMGGLASEAITALAVSRKLSLRYGCLLPLNRIRSISAAQAQAIVWLNQHQTSGECLISAGSFSADSPLIAGTGFAGSGGDGLPGPETLLMLPANAIMDADTGDVYVADYSNYAVKVVHGETGRNAIVEHDVALRSSTLMSSISAQLSKPLGLGVDTDCSNLYIADRKGDATSNTPLNSFEVNVPSGVALHNDTVYIVDSGNKRVLEINTNTNAVKVLPGSGAGTTSGGGDSSSGVVFERPVSVAIADREVFKQPSFELTSASCLEKVPYLEAVCVKGRKRTGVLLADSYTHRIRRIELEENLYLRPAVSDIPCPEGTFLPYTGAASEAECIKCPFGMYCSSPGLIEPEGPCVEGYYCPRGSTSPTAHKCARGHYCSAHSGTIHAKAKRPSSRELPLKREALTDLELAANGAGLSSGWFRRRVGSASCIEATTCRQRAAASQEQEELFVVELVEPTDLVGIRIQLEGGQNPAVLAYNRPNREFCQRTWFGLTNRGSIMQALLGVDGYYCKGGSWTATPLAGMVHPETGEVVDIGDICPPNHFCIEGVSQPTACPVYAHLCMLVLAEFATNSAEVD</sequence>
<name>U6GPT1_EIMAC</name>
<reference evidence="1" key="2">
    <citation type="submission" date="2013-10" db="EMBL/GenBank/DDBJ databases">
        <authorList>
            <person name="Aslett M."/>
        </authorList>
    </citation>
    <scope>NUCLEOTIDE SEQUENCE [LARGE SCALE GENOMIC DNA]</scope>
    <source>
        <strain evidence="1">Houghton</strain>
    </source>
</reference>
<dbReference type="RefSeq" id="XP_013249465.1">
    <property type="nucleotide sequence ID" value="XM_013394011.1"/>
</dbReference>
<dbReference type="Gene3D" id="2.40.10.500">
    <property type="match status" value="1"/>
</dbReference>
<dbReference type="VEuPathDB" id="ToxoDB:EAH_00003010"/>
<proteinExistence type="predicted"/>
<gene>
    <name evidence="1" type="ORF">EAH_00003010</name>
</gene>
<dbReference type="EMBL" id="HG671257">
    <property type="protein sequence ID" value="CDI80609.1"/>
    <property type="molecule type" value="Genomic_DNA"/>
</dbReference>
<organism evidence="1 2">
    <name type="scientific">Eimeria acervulina</name>
    <name type="common">Coccidian parasite</name>
    <dbReference type="NCBI Taxonomy" id="5801"/>
    <lineage>
        <taxon>Eukaryota</taxon>
        <taxon>Sar</taxon>
        <taxon>Alveolata</taxon>
        <taxon>Apicomplexa</taxon>
        <taxon>Conoidasida</taxon>
        <taxon>Coccidia</taxon>
        <taxon>Eucoccidiorida</taxon>
        <taxon>Eimeriorina</taxon>
        <taxon>Eimeriidae</taxon>
        <taxon>Eimeria</taxon>
    </lineage>
</organism>
<evidence type="ECO:0000313" key="1">
    <source>
        <dbReference type="EMBL" id="CDI80609.1"/>
    </source>
</evidence>
<evidence type="ECO:0000313" key="2">
    <source>
        <dbReference type="Proteomes" id="UP000018050"/>
    </source>
</evidence>
<dbReference type="GeneID" id="25268371"/>
<dbReference type="Proteomes" id="UP000018050">
    <property type="component" value="Unassembled WGS sequence"/>
</dbReference>
<dbReference type="Gene3D" id="2.120.10.30">
    <property type="entry name" value="TolB, C-terminal domain"/>
    <property type="match status" value="1"/>
</dbReference>
<dbReference type="AlphaFoldDB" id="U6GPT1"/>